<dbReference type="RefSeq" id="WP_111248672.1">
    <property type="nucleotide sequence ID" value="NZ_PIEU01000111.1"/>
</dbReference>
<evidence type="ECO:0000256" key="11">
    <source>
        <dbReference type="ARBA" id="ARBA00022741"/>
    </source>
</evidence>
<evidence type="ECO:0000256" key="3">
    <source>
        <dbReference type="ARBA" id="ARBA00004667"/>
    </source>
</evidence>
<evidence type="ECO:0000256" key="15">
    <source>
        <dbReference type="HAMAP-Rule" id="MF_01018"/>
    </source>
</evidence>
<keyword evidence="12 15" id="KW-0067">ATP-binding</keyword>
<evidence type="ECO:0000256" key="14">
    <source>
        <dbReference type="ARBA" id="ARBA00024861"/>
    </source>
</evidence>
<keyword evidence="18" id="KW-1185">Reference proteome</keyword>
<evidence type="ECO:0000256" key="4">
    <source>
        <dbReference type="ARBA" id="ARBA00009489"/>
    </source>
</evidence>
<protein>
    <recommendedName>
        <fullName evidence="6 15">ATP phosphoribosyltransferase</fullName>
        <shortName evidence="15">ATP-PRT</shortName>
        <shortName evidence="15">ATP-PRTase</shortName>
        <ecNumber evidence="5 15">2.4.2.17</ecNumber>
    </recommendedName>
</protein>
<dbReference type="STRING" id="1077675.BCR22_07015"/>
<keyword evidence="13 15" id="KW-0368">Histidine biosynthesis</keyword>
<dbReference type="GO" id="GO:0005737">
    <property type="term" value="C:cytoplasm"/>
    <property type="evidence" value="ECO:0007669"/>
    <property type="project" value="UniProtKB-SubCell"/>
</dbReference>
<dbReference type="UniPathway" id="UPA00031">
    <property type="reaction ID" value="UER00006"/>
</dbReference>
<keyword evidence="9 15" id="KW-0328">Glycosyltransferase</keyword>
<dbReference type="PROSITE" id="PS01316">
    <property type="entry name" value="ATP_P_PHORIBOSYLTR"/>
    <property type="match status" value="1"/>
</dbReference>
<dbReference type="NCBIfam" id="TIGR00070">
    <property type="entry name" value="hisG"/>
    <property type="match status" value="1"/>
</dbReference>
<dbReference type="Pfam" id="PF01634">
    <property type="entry name" value="HisG"/>
    <property type="match status" value="1"/>
</dbReference>
<feature type="domain" description="ATP phosphoribosyltransferase catalytic" evidence="16">
    <location>
        <begin position="53"/>
        <end position="204"/>
    </location>
</feature>
<comment type="subunit">
    <text evidence="15">Heteromultimer composed of HisG and HisZ subunits.</text>
</comment>
<evidence type="ECO:0000256" key="9">
    <source>
        <dbReference type="ARBA" id="ARBA00022676"/>
    </source>
</evidence>
<sequence length="227" mass="25686">MTQLTIALTKGRLEKKTLSLFEQAGIDVSFMQDKQRKLIFTSPDQRFKFLLVKAADVTTYVRHGVADIGIVGKDVLMEHPFGYYEMLDLKIGVCKFSVASTKNYQPDDYKRKRIATKYPTVASEHFRKKGEDVEIIKIEGSVEIAPVLGLADAIVDIVETGTTLKENGLEIFEDICSVSARLIVNKAMLKRKRQAIFQLFDELETVIGGDRNEMAEGRNNRNFKDTK</sequence>
<dbReference type="InterPro" id="IPR001348">
    <property type="entry name" value="ATP_PRibTrfase_HisG"/>
</dbReference>
<dbReference type="CDD" id="cd13595">
    <property type="entry name" value="PBP2_HisGs"/>
    <property type="match status" value="1"/>
</dbReference>
<organism evidence="17 18">
    <name type="scientific">Enterococcus plantarum</name>
    <dbReference type="NCBI Taxonomy" id="1077675"/>
    <lineage>
        <taxon>Bacteria</taxon>
        <taxon>Bacillati</taxon>
        <taxon>Bacillota</taxon>
        <taxon>Bacilli</taxon>
        <taxon>Lactobacillales</taxon>
        <taxon>Enterococcaceae</taxon>
        <taxon>Enterococcus</taxon>
    </lineage>
</organism>
<evidence type="ECO:0000256" key="1">
    <source>
        <dbReference type="ARBA" id="ARBA00000915"/>
    </source>
</evidence>
<evidence type="ECO:0000313" key="17">
    <source>
        <dbReference type="EMBL" id="PZL71011.1"/>
    </source>
</evidence>
<evidence type="ECO:0000313" key="18">
    <source>
        <dbReference type="Proteomes" id="UP000249828"/>
    </source>
</evidence>
<gene>
    <name evidence="15" type="primary">hisG</name>
    <name evidence="17" type="ORF">CI088_14130</name>
</gene>
<dbReference type="GO" id="GO:0000105">
    <property type="term" value="P:L-histidine biosynthetic process"/>
    <property type="evidence" value="ECO:0007669"/>
    <property type="project" value="UniProtKB-UniRule"/>
</dbReference>
<evidence type="ECO:0000256" key="6">
    <source>
        <dbReference type="ARBA" id="ARBA00020998"/>
    </source>
</evidence>
<dbReference type="FunFam" id="3.40.190.10:FF:000008">
    <property type="entry name" value="ATP phosphoribosyltransferase"/>
    <property type="match status" value="1"/>
</dbReference>
<keyword evidence="7 15" id="KW-0963">Cytoplasm</keyword>
<dbReference type="HAMAP" id="MF_01018">
    <property type="entry name" value="HisG_Short"/>
    <property type="match status" value="1"/>
</dbReference>
<evidence type="ECO:0000256" key="12">
    <source>
        <dbReference type="ARBA" id="ARBA00022840"/>
    </source>
</evidence>
<evidence type="ECO:0000256" key="2">
    <source>
        <dbReference type="ARBA" id="ARBA00004496"/>
    </source>
</evidence>
<comment type="similarity">
    <text evidence="4 15">Belongs to the ATP phosphoribosyltransferase family. Short subfamily.</text>
</comment>
<dbReference type="EMBL" id="PIEU01000111">
    <property type="protein sequence ID" value="PZL71011.1"/>
    <property type="molecule type" value="Genomic_DNA"/>
</dbReference>
<dbReference type="PANTHER" id="PTHR21403:SF8">
    <property type="entry name" value="ATP PHOSPHORIBOSYLTRANSFERASE"/>
    <property type="match status" value="1"/>
</dbReference>
<comment type="subcellular location">
    <subcellularLocation>
        <location evidence="2 15">Cytoplasm</location>
    </subcellularLocation>
</comment>
<keyword evidence="10 15" id="KW-0808">Transferase</keyword>
<reference evidence="17 18" key="1">
    <citation type="submission" date="2017-11" db="EMBL/GenBank/DDBJ databases">
        <title>Draft genome sequence of Enterococcus plantarum TRW2 strain isolated from lettuce.</title>
        <authorList>
            <person name="Kim E.B."/>
            <person name="Marco M.L."/>
            <person name="Williams T.R."/>
            <person name="You I.H."/>
        </authorList>
    </citation>
    <scope>NUCLEOTIDE SEQUENCE [LARGE SCALE GENOMIC DNA]</scope>
    <source>
        <strain evidence="17 18">TRW2</strain>
    </source>
</reference>
<dbReference type="SUPFAM" id="SSF53850">
    <property type="entry name" value="Periplasmic binding protein-like II"/>
    <property type="match status" value="1"/>
</dbReference>
<dbReference type="InterPro" id="IPR024893">
    <property type="entry name" value="ATP_PRibTrfase_HisG_short"/>
</dbReference>
<comment type="function">
    <text evidence="14 15">Catalyzes the condensation of ATP and 5-phosphoribose 1-diphosphate to form N'-(5'-phosphoribosyl)-ATP (PR-ATP). Has a crucial role in the pathway because the rate of histidine biosynthesis seems to be controlled primarily by regulation of HisG enzymatic activity.</text>
</comment>
<dbReference type="AlphaFoldDB" id="A0A2W3YTW2"/>
<dbReference type="Gene3D" id="3.40.190.10">
    <property type="entry name" value="Periplasmic binding protein-like II"/>
    <property type="match status" value="2"/>
</dbReference>
<accession>A0A2W3YTW2</accession>
<dbReference type="InterPro" id="IPR018198">
    <property type="entry name" value="ATP_PRibTrfase_CS"/>
</dbReference>
<proteinExistence type="inferred from homology"/>
<comment type="catalytic activity">
    <reaction evidence="1 15">
        <text>1-(5-phospho-beta-D-ribosyl)-ATP + diphosphate = 5-phospho-alpha-D-ribose 1-diphosphate + ATP</text>
        <dbReference type="Rhea" id="RHEA:18473"/>
        <dbReference type="ChEBI" id="CHEBI:30616"/>
        <dbReference type="ChEBI" id="CHEBI:33019"/>
        <dbReference type="ChEBI" id="CHEBI:58017"/>
        <dbReference type="ChEBI" id="CHEBI:73183"/>
        <dbReference type="EC" id="2.4.2.17"/>
    </reaction>
</comment>
<evidence type="ECO:0000259" key="16">
    <source>
        <dbReference type="Pfam" id="PF01634"/>
    </source>
</evidence>
<evidence type="ECO:0000256" key="13">
    <source>
        <dbReference type="ARBA" id="ARBA00023102"/>
    </source>
</evidence>
<dbReference type="Proteomes" id="UP000249828">
    <property type="component" value="Unassembled WGS sequence"/>
</dbReference>
<name>A0A2W3YTW2_9ENTE</name>
<evidence type="ECO:0000256" key="7">
    <source>
        <dbReference type="ARBA" id="ARBA00022490"/>
    </source>
</evidence>
<comment type="caution">
    <text evidence="17">The sequence shown here is derived from an EMBL/GenBank/DDBJ whole genome shotgun (WGS) entry which is preliminary data.</text>
</comment>
<dbReference type="GO" id="GO:0003879">
    <property type="term" value="F:ATP phosphoribosyltransferase activity"/>
    <property type="evidence" value="ECO:0007669"/>
    <property type="project" value="UniProtKB-UniRule"/>
</dbReference>
<dbReference type="GO" id="GO:0005524">
    <property type="term" value="F:ATP binding"/>
    <property type="evidence" value="ECO:0007669"/>
    <property type="project" value="UniProtKB-KW"/>
</dbReference>
<dbReference type="InterPro" id="IPR013820">
    <property type="entry name" value="ATP_PRibTrfase_cat"/>
</dbReference>
<evidence type="ECO:0000256" key="10">
    <source>
        <dbReference type="ARBA" id="ARBA00022679"/>
    </source>
</evidence>
<dbReference type="PANTHER" id="PTHR21403">
    <property type="entry name" value="ATP PHOSPHORIBOSYLTRANSFERASE ATP-PRTASE"/>
    <property type="match status" value="1"/>
</dbReference>
<evidence type="ECO:0000256" key="8">
    <source>
        <dbReference type="ARBA" id="ARBA00022605"/>
    </source>
</evidence>
<keyword evidence="8 15" id="KW-0028">Amino-acid biosynthesis</keyword>
<comment type="pathway">
    <text evidence="3 15">Amino-acid biosynthesis; L-histidine biosynthesis; L-histidine from 5-phospho-alpha-D-ribose 1-diphosphate: step 1/9.</text>
</comment>
<keyword evidence="11 15" id="KW-0547">Nucleotide-binding</keyword>
<comment type="domain">
    <text evidence="15">Lacks the C-terminal regulatory region which is replaced by HisZ.</text>
</comment>
<dbReference type="EC" id="2.4.2.17" evidence="5 15"/>
<evidence type="ECO:0000256" key="5">
    <source>
        <dbReference type="ARBA" id="ARBA00011946"/>
    </source>
</evidence>